<reference evidence="2" key="1">
    <citation type="submission" date="2020-06" db="EMBL/GenBank/DDBJ databases">
        <authorList>
            <person name="Li T."/>
            <person name="Hu X."/>
            <person name="Zhang T."/>
            <person name="Song X."/>
            <person name="Zhang H."/>
            <person name="Dai N."/>
            <person name="Sheng W."/>
            <person name="Hou X."/>
            <person name="Wei L."/>
        </authorList>
    </citation>
    <scope>NUCLEOTIDE SEQUENCE</scope>
    <source>
        <strain evidence="2">G02</strain>
        <tissue evidence="2">Leaf</tissue>
    </source>
</reference>
<comment type="caution">
    <text evidence="2">The sequence shown here is derived from an EMBL/GenBank/DDBJ whole genome shotgun (WGS) entry which is preliminary data.</text>
</comment>
<keyword evidence="1" id="KW-1133">Transmembrane helix</keyword>
<evidence type="ECO:0000256" key="1">
    <source>
        <dbReference type="SAM" id="Phobius"/>
    </source>
</evidence>
<protein>
    <submittedName>
        <fullName evidence="2">Uncharacterized protein</fullName>
    </submittedName>
</protein>
<dbReference type="AlphaFoldDB" id="A0AAW2KBV8"/>
<organism evidence="2">
    <name type="scientific">Sesamum radiatum</name>
    <name type="common">Black benniseed</name>
    <dbReference type="NCBI Taxonomy" id="300843"/>
    <lineage>
        <taxon>Eukaryota</taxon>
        <taxon>Viridiplantae</taxon>
        <taxon>Streptophyta</taxon>
        <taxon>Embryophyta</taxon>
        <taxon>Tracheophyta</taxon>
        <taxon>Spermatophyta</taxon>
        <taxon>Magnoliopsida</taxon>
        <taxon>eudicotyledons</taxon>
        <taxon>Gunneridae</taxon>
        <taxon>Pentapetalae</taxon>
        <taxon>asterids</taxon>
        <taxon>lamiids</taxon>
        <taxon>Lamiales</taxon>
        <taxon>Pedaliaceae</taxon>
        <taxon>Sesamum</taxon>
    </lineage>
</organism>
<gene>
    <name evidence="2" type="ORF">Sradi_6229200</name>
</gene>
<dbReference type="PANTHER" id="PTHR47216">
    <property type="match status" value="1"/>
</dbReference>
<sequence>MLLGKARMVVSHMVTIMFFPYLYFVRAFSFVRDFTSGRPPYTAISEGLYVGGWPYAPDKLPPGNPAIIDCTCELPRKKEFSGHAYCAFLLGIPERLSRARLRWL</sequence>
<name>A0AAW2KBV8_SESRA</name>
<feature type="transmembrane region" description="Helical" evidence="1">
    <location>
        <begin position="6"/>
        <end position="24"/>
    </location>
</feature>
<accession>A0AAW2KBV8</accession>
<dbReference type="PANTHER" id="PTHR47216:SF4">
    <property type="entry name" value="OS01G0859400 PROTEIN"/>
    <property type="match status" value="1"/>
</dbReference>
<proteinExistence type="predicted"/>
<reference evidence="2" key="2">
    <citation type="journal article" date="2024" name="Plant">
        <title>Genomic evolution and insights into agronomic trait innovations of Sesamum species.</title>
        <authorList>
            <person name="Miao H."/>
            <person name="Wang L."/>
            <person name="Qu L."/>
            <person name="Liu H."/>
            <person name="Sun Y."/>
            <person name="Le M."/>
            <person name="Wang Q."/>
            <person name="Wei S."/>
            <person name="Zheng Y."/>
            <person name="Lin W."/>
            <person name="Duan Y."/>
            <person name="Cao H."/>
            <person name="Xiong S."/>
            <person name="Wang X."/>
            <person name="Wei L."/>
            <person name="Li C."/>
            <person name="Ma Q."/>
            <person name="Ju M."/>
            <person name="Zhao R."/>
            <person name="Li G."/>
            <person name="Mu C."/>
            <person name="Tian Q."/>
            <person name="Mei H."/>
            <person name="Zhang T."/>
            <person name="Gao T."/>
            <person name="Zhang H."/>
        </authorList>
    </citation>
    <scope>NUCLEOTIDE SEQUENCE</scope>
    <source>
        <strain evidence="2">G02</strain>
    </source>
</reference>
<dbReference type="EMBL" id="JACGWJ010000029">
    <property type="protein sequence ID" value="KAL0303611.1"/>
    <property type="molecule type" value="Genomic_DNA"/>
</dbReference>
<evidence type="ECO:0000313" key="2">
    <source>
        <dbReference type="EMBL" id="KAL0303611.1"/>
    </source>
</evidence>
<keyword evidence="1" id="KW-0472">Membrane</keyword>
<keyword evidence="1" id="KW-0812">Transmembrane</keyword>